<evidence type="ECO:0000256" key="2">
    <source>
        <dbReference type="SAM" id="MobiDB-lite"/>
    </source>
</evidence>
<dbReference type="InterPro" id="IPR001680">
    <property type="entry name" value="WD40_rpt"/>
</dbReference>
<dbReference type="Pfam" id="PF00400">
    <property type="entry name" value="WD40"/>
    <property type="match status" value="3"/>
</dbReference>
<dbReference type="Gene3D" id="2.130.10.10">
    <property type="entry name" value="YVTN repeat-like/Quinoprotein amine dehydrogenase"/>
    <property type="match status" value="1"/>
</dbReference>
<gene>
    <name evidence="3" type="ORF">NEOLEDRAFT_1185039</name>
</gene>
<protein>
    <submittedName>
        <fullName evidence="3">WD40 repeat-like protein</fullName>
    </submittedName>
</protein>
<dbReference type="SUPFAM" id="SSF50978">
    <property type="entry name" value="WD40 repeat-like"/>
    <property type="match status" value="1"/>
</dbReference>
<dbReference type="InterPro" id="IPR015943">
    <property type="entry name" value="WD40/YVTN_repeat-like_dom_sf"/>
</dbReference>
<sequence>MPTSQPEIIDVDNFDVSDIQLVGVFIPSKRLQPQKEESQSRKEQHQREQDRKEQRQKERRAKRKFRETHDITFIPDSDEETDRRQEETAQKKQKASTRPAAIRERVGGYYSGSSQTNRQDSQSETLGMTINRARPRLGEPSTQAIASSSRTTLPTQPTTHSISNRGLSLKSQASTLSAPPPKRKRPRPPVIEIEDSDDECITVVHNHATKKAKHESVYENMDVEDVHGVDFDQGQPEDDDDSWDNYHGGYDLIHGSSWKPSTVALVEPPDSMDDLSDDLRNLSIAEELVQPGYAQMHKRLSIPPLRLPEGGGYRPYPWADAFHPNDCYLSRYGSAFYAGMRRLQMTGRRTQALPLEVGMVSGFEYLPEIIPICKAPGSVNRILQRQGVAVVCSAVPGGGSEAGSGNLPASNLDGALTLWRDGQVHKIHSHRRKMDGNVYKWCTVNDIQWDVSDPTRSIFASSGYDGFVRLWDVDHVFHNAVLEDGELDDTFDGAIPLDLSFRPGHQELAVACNNGTLTVLRQPLNQQTDHLQIEFAQGHCTGAIIWGRGSTSSVIFASSESDGQSGVHMGWDLLKHASPQKFDAAKEESGDAMTIDPSGGILALFTVKGDAVHRLRLYDVGRKDYRNPTQTVDLEEFEVTFNESHEVTKAIYSPDGTYLAVARSDDSCHLYDSRYLTRGPLHKFKHKGESKASVAADTYGITEVQFVESLFGSRMYLVTGGTDGCVRLWDFFKSDDDRANGKIIAQSDYNVGAFSIGHPADGVQNLILGSCGGEVRMFKRGQGCD</sequence>
<reference evidence="3 4" key="1">
    <citation type="journal article" date="2016" name="Mol. Biol. Evol.">
        <title>Comparative Genomics of Early-Diverging Mushroom-Forming Fungi Provides Insights into the Origins of Lignocellulose Decay Capabilities.</title>
        <authorList>
            <person name="Nagy L.G."/>
            <person name="Riley R."/>
            <person name="Tritt A."/>
            <person name="Adam C."/>
            <person name="Daum C."/>
            <person name="Floudas D."/>
            <person name="Sun H."/>
            <person name="Yadav J.S."/>
            <person name="Pangilinan J."/>
            <person name="Larsson K.H."/>
            <person name="Matsuura K."/>
            <person name="Barry K."/>
            <person name="Labutti K."/>
            <person name="Kuo R."/>
            <person name="Ohm R.A."/>
            <person name="Bhattacharya S.S."/>
            <person name="Shirouzu T."/>
            <person name="Yoshinaga Y."/>
            <person name="Martin F.M."/>
            <person name="Grigoriev I.V."/>
            <person name="Hibbett D.S."/>
        </authorList>
    </citation>
    <scope>NUCLEOTIDE SEQUENCE [LARGE SCALE GENOMIC DNA]</scope>
    <source>
        <strain evidence="3 4">HHB14362 ss-1</strain>
    </source>
</reference>
<feature type="repeat" description="WD" evidence="1">
    <location>
        <begin position="453"/>
        <end position="474"/>
    </location>
</feature>
<evidence type="ECO:0000256" key="1">
    <source>
        <dbReference type="PROSITE-ProRule" id="PRU00221"/>
    </source>
</evidence>
<keyword evidence="1" id="KW-0853">WD repeat</keyword>
<keyword evidence="4" id="KW-1185">Reference proteome</keyword>
<dbReference type="InterPro" id="IPR036322">
    <property type="entry name" value="WD40_repeat_dom_sf"/>
</dbReference>
<evidence type="ECO:0000313" key="4">
    <source>
        <dbReference type="Proteomes" id="UP000076761"/>
    </source>
</evidence>
<feature type="repeat" description="WD" evidence="1">
    <location>
        <begin position="716"/>
        <end position="730"/>
    </location>
</feature>
<dbReference type="EMBL" id="KV425551">
    <property type="protein sequence ID" value="KZT30353.1"/>
    <property type="molecule type" value="Genomic_DNA"/>
</dbReference>
<feature type="compositionally biased region" description="Basic and acidic residues" evidence="2">
    <location>
        <begin position="33"/>
        <end position="56"/>
    </location>
</feature>
<feature type="region of interest" description="Disordered" evidence="2">
    <location>
        <begin position="27"/>
        <end position="190"/>
    </location>
</feature>
<accession>A0A165VXR3</accession>
<proteinExistence type="predicted"/>
<feature type="compositionally biased region" description="Polar residues" evidence="2">
    <location>
        <begin position="111"/>
        <end position="128"/>
    </location>
</feature>
<dbReference type="PROSITE" id="PS50082">
    <property type="entry name" value="WD_REPEATS_2"/>
    <property type="match status" value="2"/>
</dbReference>
<feature type="compositionally biased region" description="Polar residues" evidence="2">
    <location>
        <begin position="140"/>
        <end position="177"/>
    </location>
</feature>
<dbReference type="STRING" id="1314782.A0A165VXR3"/>
<dbReference type="PANTHER" id="PTHR19879:SF9">
    <property type="entry name" value="TRANSCRIPTION INITIATION FACTOR TFIID SUBUNIT 5"/>
    <property type="match status" value="1"/>
</dbReference>
<dbReference type="AlphaFoldDB" id="A0A165VXR3"/>
<name>A0A165VXR3_9AGAM</name>
<dbReference type="Proteomes" id="UP000076761">
    <property type="component" value="Unassembled WGS sequence"/>
</dbReference>
<dbReference type="InParanoid" id="A0A165VXR3"/>
<feature type="compositionally biased region" description="Basic residues" evidence="2">
    <location>
        <begin position="57"/>
        <end position="66"/>
    </location>
</feature>
<dbReference type="OrthoDB" id="10248252at2759"/>
<organism evidence="3 4">
    <name type="scientific">Neolentinus lepideus HHB14362 ss-1</name>
    <dbReference type="NCBI Taxonomy" id="1314782"/>
    <lineage>
        <taxon>Eukaryota</taxon>
        <taxon>Fungi</taxon>
        <taxon>Dikarya</taxon>
        <taxon>Basidiomycota</taxon>
        <taxon>Agaricomycotina</taxon>
        <taxon>Agaricomycetes</taxon>
        <taxon>Gloeophyllales</taxon>
        <taxon>Gloeophyllaceae</taxon>
        <taxon>Neolentinus</taxon>
    </lineage>
</organism>
<feature type="compositionally biased region" description="Basic and acidic residues" evidence="2">
    <location>
        <begin position="81"/>
        <end position="90"/>
    </location>
</feature>
<evidence type="ECO:0000313" key="3">
    <source>
        <dbReference type="EMBL" id="KZT30353.1"/>
    </source>
</evidence>
<dbReference type="PANTHER" id="PTHR19879">
    <property type="entry name" value="TRANSCRIPTION INITIATION FACTOR TFIID"/>
    <property type="match status" value="1"/>
</dbReference>
<dbReference type="SMART" id="SM00320">
    <property type="entry name" value="WD40"/>
    <property type="match status" value="4"/>
</dbReference>